<name>X0VFW1_9ZZZZ</name>
<accession>X0VFW1</accession>
<sequence length="202" mass="24295">MKKRIIVDGNSTGSMLYWTDRFSLFFHLIKDKFGFDIRPAVTYNDFKRMTVGVDLILAFACEQRPRRHMEGLITLNKNVKFILYMHDVHWAKIKRNEGTTKLLARADLVMVPYYTYFKKVWPQFIDKTVFFPHFFASQDRYCNLEYNVNPKMKCLLTGNIKQDRYPIRWVVQRTAEKNSEVKSLIDILRHPRHSKTQYWTRK</sequence>
<proteinExistence type="predicted"/>
<reference evidence="1" key="1">
    <citation type="journal article" date="2014" name="Front. Microbiol.">
        <title>High frequency of phylogenetically diverse reductive dehalogenase-homologous genes in deep subseafloor sedimentary metagenomes.</title>
        <authorList>
            <person name="Kawai M."/>
            <person name="Futagami T."/>
            <person name="Toyoda A."/>
            <person name="Takaki Y."/>
            <person name="Nishi S."/>
            <person name="Hori S."/>
            <person name="Arai W."/>
            <person name="Tsubouchi T."/>
            <person name="Morono Y."/>
            <person name="Uchiyama I."/>
            <person name="Ito T."/>
            <person name="Fujiyama A."/>
            <person name="Inagaki F."/>
            <person name="Takami H."/>
        </authorList>
    </citation>
    <scope>NUCLEOTIDE SEQUENCE</scope>
    <source>
        <strain evidence="1">Expedition CK06-06</strain>
    </source>
</reference>
<comment type="caution">
    <text evidence="1">The sequence shown here is derived from an EMBL/GenBank/DDBJ whole genome shotgun (WGS) entry which is preliminary data.</text>
</comment>
<protein>
    <submittedName>
        <fullName evidence="1">Uncharacterized protein</fullName>
    </submittedName>
</protein>
<organism evidence="1">
    <name type="scientific">marine sediment metagenome</name>
    <dbReference type="NCBI Taxonomy" id="412755"/>
    <lineage>
        <taxon>unclassified sequences</taxon>
        <taxon>metagenomes</taxon>
        <taxon>ecological metagenomes</taxon>
    </lineage>
</organism>
<gene>
    <name evidence="1" type="ORF">S01H1_35392</name>
</gene>
<dbReference type="AlphaFoldDB" id="X0VFW1"/>
<feature type="non-terminal residue" evidence="1">
    <location>
        <position position="202"/>
    </location>
</feature>
<evidence type="ECO:0000313" key="1">
    <source>
        <dbReference type="EMBL" id="GAG11348.1"/>
    </source>
</evidence>
<dbReference type="EMBL" id="BARS01022115">
    <property type="protein sequence ID" value="GAG11348.1"/>
    <property type="molecule type" value="Genomic_DNA"/>
</dbReference>